<evidence type="ECO:0000313" key="3">
    <source>
        <dbReference type="Proteomes" id="UP000189940"/>
    </source>
</evidence>
<dbReference type="STRING" id="29421.B2M20_10310"/>
<feature type="region of interest" description="Disordered" evidence="1">
    <location>
        <begin position="163"/>
        <end position="227"/>
    </location>
</feature>
<dbReference type="EMBL" id="MWPQ01000040">
    <property type="protein sequence ID" value="OPH82906.1"/>
    <property type="molecule type" value="Genomic_DNA"/>
</dbReference>
<proteinExistence type="predicted"/>
<comment type="caution">
    <text evidence="2">The sequence shown here is derived from an EMBL/GenBank/DDBJ whole genome shotgun (WGS) entry which is preliminary data.</text>
</comment>
<sequence>MSTRKPAADAPKTVVADDPDDCKGRLKNIGGSQSDHWNNTLANQAVQALWMKNSSQDERDKQLSATVAALIGIAPKDELEGMMAAQLVAAHNAAMECYRRAMIGEQTFEGRRENLAQANKLSRTYAALLEALNRHRGKGQQKVTVEHVHVHAGGQAVVGMVATPPGQPGGGDASKIEEQPHAKQIANAPEPALPCPNPQRDAVPVARDGERALPDARRQGTGRGQGQ</sequence>
<evidence type="ECO:0000256" key="1">
    <source>
        <dbReference type="SAM" id="MobiDB-lite"/>
    </source>
</evidence>
<accession>A0A1V4HY59</accession>
<organism evidence="2 3">
    <name type="scientific">Nitrobacter vulgaris</name>
    <dbReference type="NCBI Taxonomy" id="29421"/>
    <lineage>
        <taxon>Bacteria</taxon>
        <taxon>Pseudomonadati</taxon>
        <taxon>Pseudomonadota</taxon>
        <taxon>Alphaproteobacteria</taxon>
        <taxon>Hyphomicrobiales</taxon>
        <taxon>Nitrobacteraceae</taxon>
        <taxon>Nitrobacter</taxon>
    </lineage>
</organism>
<dbReference type="RefSeq" id="WP_079446936.1">
    <property type="nucleotide sequence ID" value="NZ_MWPQ01000040.1"/>
</dbReference>
<dbReference type="AlphaFoldDB" id="A0A1V4HY59"/>
<evidence type="ECO:0000313" key="2">
    <source>
        <dbReference type="EMBL" id="OPH82906.1"/>
    </source>
</evidence>
<protein>
    <submittedName>
        <fullName evidence="2">Uncharacterized protein</fullName>
    </submittedName>
</protein>
<dbReference type="Proteomes" id="UP000189940">
    <property type="component" value="Unassembled WGS sequence"/>
</dbReference>
<reference evidence="2 3" key="1">
    <citation type="submission" date="2017-02" db="EMBL/GenBank/DDBJ databases">
        <title>Genome sequence of the nitrite-oxidizing bacterium Nitrobacter vulgaris strain Ab1.</title>
        <authorList>
            <person name="Mellbye B.L."/>
            <person name="Davis E.W."/>
            <person name="Spieck E."/>
            <person name="Chang J.H."/>
            <person name="Bottomley P.J."/>
            <person name="Sayavedra-Soto L.A."/>
        </authorList>
    </citation>
    <scope>NUCLEOTIDE SEQUENCE [LARGE SCALE GENOMIC DNA]</scope>
    <source>
        <strain evidence="2 3">Ab1</strain>
    </source>
</reference>
<dbReference type="OrthoDB" id="7432673at2"/>
<feature type="compositionally biased region" description="Basic and acidic residues" evidence="1">
    <location>
        <begin position="207"/>
        <end position="218"/>
    </location>
</feature>
<feature type="region of interest" description="Disordered" evidence="1">
    <location>
        <begin position="1"/>
        <end position="21"/>
    </location>
</feature>
<gene>
    <name evidence="2" type="ORF">B2M20_10310</name>
</gene>
<name>A0A1V4HY59_NITVU</name>
<keyword evidence="3" id="KW-1185">Reference proteome</keyword>